<organism evidence="2 3">
    <name type="scientific">Nemorincola caseinilytica</name>
    <dbReference type="NCBI Taxonomy" id="2054315"/>
    <lineage>
        <taxon>Bacteria</taxon>
        <taxon>Pseudomonadati</taxon>
        <taxon>Bacteroidota</taxon>
        <taxon>Chitinophagia</taxon>
        <taxon>Chitinophagales</taxon>
        <taxon>Chitinophagaceae</taxon>
        <taxon>Nemorincola</taxon>
    </lineage>
</organism>
<comment type="caution">
    <text evidence="2">The sequence shown here is derived from an EMBL/GenBank/DDBJ whole genome shotgun (WGS) entry which is preliminary data.</text>
</comment>
<reference evidence="3" key="1">
    <citation type="journal article" date="2019" name="Int. J. Syst. Evol. Microbiol.">
        <title>The Global Catalogue of Microorganisms (GCM) 10K type strain sequencing project: providing services to taxonomists for standard genome sequencing and annotation.</title>
        <authorList>
            <consortium name="The Broad Institute Genomics Platform"/>
            <consortium name="The Broad Institute Genome Sequencing Center for Infectious Disease"/>
            <person name="Wu L."/>
            <person name="Ma J."/>
        </authorList>
    </citation>
    <scope>NUCLEOTIDE SEQUENCE [LARGE SCALE GENOMIC DNA]</scope>
    <source>
        <strain evidence="3">JCM 32105</strain>
    </source>
</reference>
<evidence type="ECO:0000313" key="2">
    <source>
        <dbReference type="EMBL" id="GAA4461137.1"/>
    </source>
</evidence>
<keyword evidence="2" id="KW-0808">Transferase</keyword>
<dbReference type="Gene3D" id="3.40.50.720">
    <property type="entry name" value="NAD(P)-binding Rossmann-like Domain"/>
    <property type="match status" value="1"/>
</dbReference>
<dbReference type="Pfam" id="PF00899">
    <property type="entry name" value="ThiF"/>
    <property type="match status" value="1"/>
</dbReference>
<keyword evidence="2" id="KW-0548">Nucleotidyltransferase</keyword>
<dbReference type="PANTHER" id="PTHR10953:SF102">
    <property type="entry name" value="ADENYLYLTRANSFERASE AND SULFURTRANSFERASE MOCS3"/>
    <property type="match status" value="1"/>
</dbReference>
<accession>A0ABP8N646</accession>
<dbReference type="InterPro" id="IPR036873">
    <property type="entry name" value="Rhodanese-like_dom_sf"/>
</dbReference>
<dbReference type="InterPro" id="IPR000594">
    <property type="entry name" value="ThiF_NAD_FAD-bd"/>
</dbReference>
<dbReference type="SMART" id="SM00450">
    <property type="entry name" value="RHOD"/>
    <property type="match status" value="1"/>
</dbReference>
<sequence length="352" mass="37428">MLSEQEHIRYSKQTILPEIGPAGQERLRDARVLVVGAGGLGCPVLQYLAAAGIGTLGIADGDNVDISNLQRQVLYTTADVGKGKAATAAEKLTALNPHVHFHVHPVFIDSSNALDLIREYDIVVDGSDNFATRYLVNDACVMLGKPMVSGAIYKFEGQVSVFNYKGGPTYRCLFPEPPGPGDSPNCADIGVVATLPGIVGTTQANEVIKMITGIGDVLSGRLLVIDTLGMSMHTFNFRLNETNLLITSLPTLSMACDIQVIPVDHATLQHMLATVQGLQLVDVREVEEHAIDNIGGINLPLSANSYGKLEPSLPVAVYCASGVRSALFAKTLAQNGFSLVYDLRGGMAAIGR</sequence>
<dbReference type="EMBL" id="BAABFA010000005">
    <property type="protein sequence ID" value="GAA4461137.1"/>
    <property type="molecule type" value="Genomic_DNA"/>
</dbReference>
<feature type="domain" description="Rhodanese" evidence="1">
    <location>
        <begin position="274"/>
        <end position="352"/>
    </location>
</feature>
<dbReference type="GO" id="GO:0016779">
    <property type="term" value="F:nucleotidyltransferase activity"/>
    <property type="evidence" value="ECO:0007669"/>
    <property type="project" value="UniProtKB-KW"/>
</dbReference>
<dbReference type="PROSITE" id="PS50206">
    <property type="entry name" value="RHODANESE_3"/>
    <property type="match status" value="1"/>
</dbReference>
<dbReference type="InterPro" id="IPR045886">
    <property type="entry name" value="ThiF/MoeB/HesA"/>
</dbReference>
<dbReference type="InterPro" id="IPR035985">
    <property type="entry name" value="Ubiquitin-activating_enz"/>
</dbReference>
<evidence type="ECO:0000313" key="3">
    <source>
        <dbReference type="Proteomes" id="UP001500067"/>
    </source>
</evidence>
<evidence type="ECO:0000259" key="1">
    <source>
        <dbReference type="PROSITE" id="PS50206"/>
    </source>
</evidence>
<dbReference type="Gene3D" id="3.40.250.10">
    <property type="entry name" value="Rhodanese-like domain"/>
    <property type="match status" value="1"/>
</dbReference>
<gene>
    <name evidence="2" type="primary">moeB</name>
    <name evidence="2" type="ORF">GCM10023093_05270</name>
</gene>
<dbReference type="Pfam" id="PF00581">
    <property type="entry name" value="Rhodanese"/>
    <property type="match status" value="1"/>
</dbReference>
<dbReference type="SUPFAM" id="SSF69572">
    <property type="entry name" value="Activating enzymes of the ubiquitin-like proteins"/>
    <property type="match status" value="1"/>
</dbReference>
<dbReference type="RefSeq" id="WP_345078119.1">
    <property type="nucleotide sequence ID" value="NZ_BAABFA010000005.1"/>
</dbReference>
<proteinExistence type="predicted"/>
<name>A0ABP8N646_9BACT</name>
<dbReference type="PANTHER" id="PTHR10953">
    <property type="entry name" value="UBIQUITIN-ACTIVATING ENZYME E1"/>
    <property type="match status" value="1"/>
</dbReference>
<keyword evidence="3" id="KW-1185">Reference proteome</keyword>
<dbReference type="NCBIfam" id="NF004281">
    <property type="entry name" value="PRK05690.1"/>
    <property type="match status" value="1"/>
</dbReference>
<dbReference type="CDD" id="cd00158">
    <property type="entry name" value="RHOD"/>
    <property type="match status" value="1"/>
</dbReference>
<protein>
    <submittedName>
        <fullName evidence="2">Molybdopterin-synthase adenylyltransferase MoeB</fullName>
    </submittedName>
</protein>
<dbReference type="InterPro" id="IPR001763">
    <property type="entry name" value="Rhodanese-like_dom"/>
</dbReference>
<dbReference type="CDD" id="cd00757">
    <property type="entry name" value="ThiF_MoeB_HesA_family"/>
    <property type="match status" value="1"/>
</dbReference>
<dbReference type="Proteomes" id="UP001500067">
    <property type="component" value="Unassembled WGS sequence"/>
</dbReference>